<proteinExistence type="predicted"/>
<evidence type="ECO:0000313" key="3">
    <source>
        <dbReference type="Proteomes" id="UP000800200"/>
    </source>
</evidence>
<dbReference type="AlphaFoldDB" id="A0A6A6EDJ0"/>
<sequence length="130" mass="14998">MKGRFEFGETLRSLVEDIEYNDDEFAALRNIRFHRPNCLEQADFEARLKIMSQRLAMTLNWRESIVDLLKLLNLDSSLGARKCLARELGVAAGPHGSFEQNVALRNTVLKHLAGNEGRVPRKVRKVMYRR</sequence>
<evidence type="ECO:0000259" key="1">
    <source>
        <dbReference type="Pfam" id="PF12200"/>
    </source>
</evidence>
<gene>
    <name evidence="2" type="ORF">K469DRAFT_83908</name>
</gene>
<dbReference type="InterPro" id="IPR022016">
    <property type="entry name" value="DUF3597"/>
</dbReference>
<protein>
    <recommendedName>
        <fullName evidence="1">DUF3597 domain-containing protein</fullName>
    </recommendedName>
</protein>
<evidence type="ECO:0000313" key="2">
    <source>
        <dbReference type="EMBL" id="KAF2188618.1"/>
    </source>
</evidence>
<reference evidence="2" key="1">
    <citation type="journal article" date="2020" name="Stud. Mycol.">
        <title>101 Dothideomycetes genomes: a test case for predicting lifestyles and emergence of pathogens.</title>
        <authorList>
            <person name="Haridas S."/>
            <person name="Albert R."/>
            <person name="Binder M."/>
            <person name="Bloem J."/>
            <person name="Labutti K."/>
            <person name="Salamov A."/>
            <person name="Andreopoulos B."/>
            <person name="Baker S."/>
            <person name="Barry K."/>
            <person name="Bills G."/>
            <person name="Bluhm B."/>
            <person name="Cannon C."/>
            <person name="Castanera R."/>
            <person name="Culley D."/>
            <person name="Daum C."/>
            <person name="Ezra D."/>
            <person name="Gonzalez J."/>
            <person name="Henrissat B."/>
            <person name="Kuo A."/>
            <person name="Liang C."/>
            <person name="Lipzen A."/>
            <person name="Lutzoni F."/>
            <person name="Magnuson J."/>
            <person name="Mondo S."/>
            <person name="Nolan M."/>
            <person name="Ohm R."/>
            <person name="Pangilinan J."/>
            <person name="Park H.-J."/>
            <person name="Ramirez L."/>
            <person name="Alfaro M."/>
            <person name="Sun H."/>
            <person name="Tritt A."/>
            <person name="Yoshinaga Y."/>
            <person name="Zwiers L.-H."/>
            <person name="Turgeon B."/>
            <person name="Goodwin S."/>
            <person name="Spatafora J."/>
            <person name="Crous P."/>
            <person name="Grigoriev I."/>
        </authorList>
    </citation>
    <scope>NUCLEOTIDE SEQUENCE</scope>
    <source>
        <strain evidence="2">CBS 207.26</strain>
    </source>
</reference>
<accession>A0A6A6EDJ0</accession>
<keyword evidence="3" id="KW-1185">Reference proteome</keyword>
<organism evidence="2 3">
    <name type="scientific">Zopfia rhizophila CBS 207.26</name>
    <dbReference type="NCBI Taxonomy" id="1314779"/>
    <lineage>
        <taxon>Eukaryota</taxon>
        <taxon>Fungi</taxon>
        <taxon>Dikarya</taxon>
        <taxon>Ascomycota</taxon>
        <taxon>Pezizomycotina</taxon>
        <taxon>Dothideomycetes</taxon>
        <taxon>Dothideomycetes incertae sedis</taxon>
        <taxon>Zopfiaceae</taxon>
        <taxon>Zopfia</taxon>
    </lineage>
</organism>
<dbReference type="Pfam" id="PF12200">
    <property type="entry name" value="DUF3597"/>
    <property type="match status" value="1"/>
</dbReference>
<name>A0A6A6EDJ0_9PEZI</name>
<dbReference type="Proteomes" id="UP000800200">
    <property type="component" value="Unassembled WGS sequence"/>
</dbReference>
<feature type="domain" description="DUF3597" evidence="1">
    <location>
        <begin position="41"/>
        <end position="120"/>
    </location>
</feature>
<dbReference type="SUPFAM" id="SSF158634">
    <property type="entry name" value="RPA2825-like"/>
    <property type="match status" value="1"/>
</dbReference>
<dbReference type="EMBL" id="ML994623">
    <property type="protein sequence ID" value="KAF2188618.1"/>
    <property type="molecule type" value="Genomic_DNA"/>
</dbReference>